<gene>
    <name evidence="2" type="ORF">EWH70_25790</name>
</gene>
<evidence type="ECO:0000313" key="3">
    <source>
        <dbReference type="Proteomes" id="UP000292003"/>
    </source>
</evidence>
<feature type="signal peptide" evidence="1">
    <location>
        <begin position="1"/>
        <end position="31"/>
    </location>
</feature>
<dbReference type="EMBL" id="SFCC01000013">
    <property type="protein sequence ID" value="RZQ61278.1"/>
    <property type="molecule type" value="Genomic_DNA"/>
</dbReference>
<proteinExistence type="predicted"/>
<keyword evidence="1" id="KW-0732">Signal</keyword>
<keyword evidence="3" id="KW-1185">Reference proteome</keyword>
<dbReference type="RefSeq" id="WP_130478092.1">
    <property type="nucleotide sequence ID" value="NZ_SFCC01000013.1"/>
</dbReference>
<evidence type="ECO:0000313" key="2">
    <source>
        <dbReference type="EMBL" id="RZQ61278.1"/>
    </source>
</evidence>
<dbReference type="AlphaFoldDB" id="A0A4Q7J3B7"/>
<name>A0A4Q7J3B7_9PSEU</name>
<feature type="chain" id="PRO_5020785287" description="PASTA domain-containing protein" evidence="1">
    <location>
        <begin position="32"/>
        <end position="106"/>
    </location>
</feature>
<comment type="caution">
    <text evidence="2">The sequence shown here is derived from an EMBL/GenBank/DDBJ whole genome shotgun (WGS) entry which is preliminary data.</text>
</comment>
<dbReference type="OrthoDB" id="4337660at2"/>
<protein>
    <recommendedName>
        <fullName evidence="4">PASTA domain-containing protein</fullName>
    </recommendedName>
</protein>
<reference evidence="2 3" key="1">
    <citation type="submission" date="2019-02" db="EMBL/GenBank/DDBJ databases">
        <title>Draft genome sequence of Amycolatopsis sp. 8-3EHSu isolated from roots of Suaeda maritima.</title>
        <authorList>
            <person name="Duangmal K."/>
            <person name="Chantavorakit T."/>
        </authorList>
    </citation>
    <scope>NUCLEOTIDE SEQUENCE [LARGE SCALE GENOMIC DNA]</scope>
    <source>
        <strain evidence="2 3">8-3EHSu</strain>
    </source>
</reference>
<evidence type="ECO:0008006" key="4">
    <source>
        <dbReference type="Google" id="ProtNLM"/>
    </source>
</evidence>
<organism evidence="2 3">
    <name type="scientific">Amycolatopsis suaedae</name>
    <dbReference type="NCBI Taxonomy" id="2510978"/>
    <lineage>
        <taxon>Bacteria</taxon>
        <taxon>Bacillati</taxon>
        <taxon>Actinomycetota</taxon>
        <taxon>Actinomycetes</taxon>
        <taxon>Pseudonocardiales</taxon>
        <taxon>Pseudonocardiaceae</taxon>
        <taxon>Amycolatopsis</taxon>
    </lineage>
</organism>
<evidence type="ECO:0000256" key="1">
    <source>
        <dbReference type="SAM" id="SignalP"/>
    </source>
</evidence>
<dbReference type="Proteomes" id="UP000292003">
    <property type="component" value="Unassembled WGS sequence"/>
</dbReference>
<sequence>MRTALARFATAAVVTLGVVAPLGIAGGVASAAPATGSTVQADTISPASVADCQGFLRKVGYKVGPKVTNACKVGSSPYTNWACPSMLIAIKVHKIHAAEACKRALR</sequence>
<accession>A0A4Q7J3B7</accession>